<dbReference type="InterPro" id="IPR029068">
    <property type="entry name" value="Glyas_Bleomycin-R_OHBP_Dase"/>
</dbReference>
<dbReference type="Gene3D" id="3.10.180.10">
    <property type="entry name" value="2,3-Dihydroxybiphenyl 1,2-Dioxygenase, domain 1"/>
    <property type="match status" value="1"/>
</dbReference>
<reference evidence="2 3" key="1">
    <citation type="submission" date="2023-12" db="EMBL/GenBank/DDBJ databases">
        <title>A. evansii MAY27, complete genome.</title>
        <authorList>
            <person name="Wang Y."/>
        </authorList>
    </citation>
    <scope>NUCLEOTIDE SEQUENCE [LARGE SCALE GENOMIC DNA]</scope>
    <source>
        <strain evidence="2 3">MAY27</strain>
    </source>
</reference>
<evidence type="ECO:0000313" key="2">
    <source>
        <dbReference type="EMBL" id="WRL47194.1"/>
    </source>
</evidence>
<keyword evidence="3" id="KW-1185">Reference proteome</keyword>
<dbReference type="CDD" id="cd06588">
    <property type="entry name" value="PhnB_like"/>
    <property type="match status" value="1"/>
</dbReference>
<dbReference type="Pfam" id="PF00903">
    <property type="entry name" value="Glyoxalase"/>
    <property type="match status" value="1"/>
</dbReference>
<feature type="domain" description="Glyoxalase/fosfomycin resistance/dioxygenase" evidence="1">
    <location>
        <begin position="2"/>
        <end position="138"/>
    </location>
</feature>
<evidence type="ECO:0000313" key="3">
    <source>
        <dbReference type="Proteomes" id="UP001626593"/>
    </source>
</evidence>
<dbReference type="InterPro" id="IPR028973">
    <property type="entry name" value="PhnB-like"/>
</dbReference>
<dbReference type="Proteomes" id="UP001626593">
    <property type="component" value="Chromosome"/>
</dbReference>
<organism evidence="2 3">
    <name type="scientific">Aromatoleum evansii</name>
    <name type="common">Azoarcus evansii</name>
    <dbReference type="NCBI Taxonomy" id="59406"/>
    <lineage>
        <taxon>Bacteria</taxon>
        <taxon>Pseudomonadati</taxon>
        <taxon>Pseudomonadota</taxon>
        <taxon>Betaproteobacteria</taxon>
        <taxon>Rhodocyclales</taxon>
        <taxon>Rhodocyclaceae</taxon>
        <taxon>Aromatoleum</taxon>
    </lineage>
</organism>
<accession>A0ABZ1AQM4</accession>
<dbReference type="RefSeq" id="WP_407279775.1">
    <property type="nucleotide sequence ID" value="NZ_CP141259.1"/>
</dbReference>
<sequence length="152" mass="16421">MRLNPYLIFNGDCEAAFKFYQQHLGATLQALLRFADAPKGADGEPGCGPIPAEFGNRIMHACLLIDGQMLMASDTTPQYPYEGIKGCSVSLNVDSIAEAERIFAALADNGTVQMPLGPTFWAARFGMCTDRFGVPWMINCETDKGGDLTCAS</sequence>
<dbReference type="PANTHER" id="PTHR33990">
    <property type="entry name" value="PROTEIN YJDN-RELATED"/>
    <property type="match status" value="1"/>
</dbReference>
<proteinExistence type="predicted"/>
<dbReference type="SUPFAM" id="SSF54593">
    <property type="entry name" value="Glyoxalase/Bleomycin resistance protein/Dihydroxybiphenyl dioxygenase"/>
    <property type="match status" value="1"/>
</dbReference>
<gene>
    <name evidence="2" type="ORF">U5817_03815</name>
</gene>
<dbReference type="PANTHER" id="PTHR33990:SF1">
    <property type="entry name" value="PROTEIN YJDN"/>
    <property type="match status" value="1"/>
</dbReference>
<dbReference type="InterPro" id="IPR004360">
    <property type="entry name" value="Glyas_Fos-R_dOase_dom"/>
</dbReference>
<name>A0ABZ1AQM4_AROEV</name>
<protein>
    <submittedName>
        <fullName evidence="2">VOC family protein</fullName>
    </submittedName>
</protein>
<dbReference type="EMBL" id="CP141259">
    <property type="protein sequence ID" value="WRL47194.1"/>
    <property type="molecule type" value="Genomic_DNA"/>
</dbReference>
<evidence type="ECO:0000259" key="1">
    <source>
        <dbReference type="Pfam" id="PF00903"/>
    </source>
</evidence>